<name>A0A4Y5JU98_9CAUD</name>
<dbReference type="InterPro" id="IPR003593">
    <property type="entry name" value="AAA+_ATPase"/>
</dbReference>
<protein>
    <submittedName>
        <fullName evidence="2">ATPase</fullName>
    </submittedName>
</protein>
<dbReference type="Pfam" id="PF00004">
    <property type="entry name" value="AAA"/>
    <property type="match status" value="1"/>
</dbReference>
<accession>A0A4Y5JU98</accession>
<feature type="domain" description="AAA+ ATPase" evidence="1">
    <location>
        <begin position="298"/>
        <end position="426"/>
    </location>
</feature>
<reference evidence="3" key="1">
    <citation type="journal article" date="2020" name="bioRxiv">
        <title>Integrative omics analysis of Pseudomonas aeruginosa virus PA5oct highlights the molecular complexity of jumbo phages.</title>
        <authorList>
            <person name="Lood C."/>
            <person name="Danis-Wlodarczyk K."/>
            <person name="Blasdel B.G."/>
            <person name="Jang H.B."/>
            <person name="Vandenheuvel D."/>
            <person name="Briers Y."/>
            <person name="Noben J.-P."/>
            <person name="van Noort V."/>
            <person name="Drulis-Kawa Z."/>
            <person name="Lavigne R."/>
        </authorList>
    </citation>
    <scope>NUCLEOTIDE SEQUENCE [LARGE SCALE GENOMIC DNA]</scope>
</reference>
<dbReference type="InterPro" id="IPR027417">
    <property type="entry name" value="P-loop_NTPase"/>
</dbReference>
<sequence length="475" mass="53648">MRRNRNLSSYNRLISKVAVKIKIPHMMSGNLNGAFNHYFSKNIIAEDVAICSWAGDSRHAGRSSIYSDDIPCQLIRNTAGNTSGCTSYTNKVIMNYKEDARMTQVNRTYTRNSNDIEFSLEEEFSNVFNESPIRKTWVAFIDCNTKAVEEAFKTCLSKESFDIISKKYTNITSYSSSDAERDADVASEEIWVIGNEKAAISRITDIYDSVRFMVISANDSCNVARFVEEFGKVYANAYPKVKEEKPEINIIVADSHGYDLESFDMTPLQNIDAFIEENYNDDFKDTSEYIVEKIISSSKGITLLHGERGTGKTNFIRYIANKAKKKKLIYVPSDMAPELARPQFVSFVMNHKDSVFIVEDAENILRPREGGGSSAVSNLLNMSDGILGDAVRCQFICTFNCKISEIDSALTRKGRLNAEYEFNKLTKEKSQNLLDKKYGTGTYVAKGEMTLADIYNMDNPDFKVQLKKQKIGFGN</sequence>
<keyword evidence="3" id="KW-1185">Reference proteome</keyword>
<evidence type="ECO:0000259" key="1">
    <source>
        <dbReference type="SMART" id="SM00382"/>
    </source>
</evidence>
<dbReference type="EMBL" id="MK797984">
    <property type="protein sequence ID" value="QCG76258.1"/>
    <property type="molecule type" value="Genomic_DNA"/>
</dbReference>
<gene>
    <name evidence="2" type="ORF">EST35_0378</name>
</gene>
<dbReference type="GO" id="GO:0016887">
    <property type="term" value="F:ATP hydrolysis activity"/>
    <property type="evidence" value="ECO:0007669"/>
    <property type="project" value="InterPro"/>
</dbReference>
<evidence type="ECO:0000313" key="2">
    <source>
        <dbReference type="EMBL" id="QCG76258.1"/>
    </source>
</evidence>
<dbReference type="GO" id="GO:0005524">
    <property type="term" value="F:ATP binding"/>
    <property type="evidence" value="ECO:0007669"/>
    <property type="project" value="InterPro"/>
</dbReference>
<dbReference type="Gene3D" id="3.40.50.300">
    <property type="entry name" value="P-loop containing nucleotide triphosphate hydrolases"/>
    <property type="match status" value="1"/>
</dbReference>
<dbReference type="Proteomes" id="UP000316733">
    <property type="component" value="Segment"/>
</dbReference>
<evidence type="ECO:0000313" key="3">
    <source>
        <dbReference type="Proteomes" id="UP000316733"/>
    </source>
</evidence>
<dbReference type="InterPro" id="IPR003959">
    <property type="entry name" value="ATPase_AAA_core"/>
</dbReference>
<dbReference type="SUPFAM" id="SSF52540">
    <property type="entry name" value="P-loop containing nucleoside triphosphate hydrolases"/>
    <property type="match status" value="1"/>
</dbReference>
<dbReference type="SMART" id="SM00382">
    <property type="entry name" value="AAA"/>
    <property type="match status" value="1"/>
</dbReference>
<proteinExistence type="predicted"/>
<organism evidence="2 3">
    <name type="scientific">Pseudomonas phage vB_PaeM_PA5oct</name>
    <dbReference type="NCBI Taxonomy" id="2163605"/>
    <lineage>
        <taxon>Viruses</taxon>
        <taxon>Duplodnaviria</taxon>
        <taxon>Heunggongvirae</taxon>
        <taxon>Uroviricota</taxon>
        <taxon>Caudoviricetes</taxon>
        <taxon>Arenbergviridae</taxon>
        <taxon>Wroclawvirus</taxon>
        <taxon>Wroclawvirus PA5oct</taxon>
    </lineage>
</organism>